<protein>
    <recommendedName>
        <fullName evidence="1">DUF7260 domain-containing protein</fullName>
    </recommendedName>
</protein>
<evidence type="ECO:0000313" key="3">
    <source>
        <dbReference type="Proteomes" id="UP000199076"/>
    </source>
</evidence>
<gene>
    <name evidence="2" type="ORF">SAMN05216218_1412</name>
</gene>
<reference evidence="3" key="1">
    <citation type="submission" date="2016-10" db="EMBL/GenBank/DDBJ databases">
        <authorList>
            <person name="Varghese N."/>
            <person name="Submissions S."/>
        </authorList>
    </citation>
    <scope>NUCLEOTIDE SEQUENCE [LARGE SCALE GENOMIC DNA]</scope>
    <source>
        <strain evidence="3">IBRC-M 10760</strain>
    </source>
</reference>
<dbReference type="OrthoDB" id="241343at2157"/>
<dbReference type="EMBL" id="FNBK01000041">
    <property type="protein sequence ID" value="SDG43214.1"/>
    <property type="molecule type" value="Genomic_DNA"/>
</dbReference>
<name>A0A1G7U722_9EURY</name>
<dbReference type="Pfam" id="PF23921">
    <property type="entry name" value="DUF7260"/>
    <property type="match status" value="1"/>
</dbReference>
<dbReference type="Proteomes" id="UP000199076">
    <property type="component" value="Unassembled WGS sequence"/>
</dbReference>
<dbReference type="RefSeq" id="WP_092695807.1">
    <property type="nucleotide sequence ID" value="NZ_FNBK01000041.1"/>
</dbReference>
<feature type="domain" description="DUF7260" evidence="1">
    <location>
        <begin position="10"/>
        <end position="224"/>
    </location>
</feature>
<dbReference type="AlphaFoldDB" id="A0A1G7U722"/>
<organism evidence="2 3">
    <name type="scientific">Halorientalis regularis</name>
    <dbReference type="NCBI Taxonomy" id="660518"/>
    <lineage>
        <taxon>Archaea</taxon>
        <taxon>Methanobacteriati</taxon>
        <taxon>Methanobacteriota</taxon>
        <taxon>Stenosarchaea group</taxon>
        <taxon>Halobacteria</taxon>
        <taxon>Halobacteriales</taxon>
        <taxon>Haloarculaceae</taxon>
        <taxon>Halorientalis</taxon>
    </lineage>
</organism>
<dbReference type="InterPro" id="IPR055684">
    <property type="entry name" value="DUF7260"/>
</dbReference>
<keyword evidence="3" id="KW-1185">Reference proteome</keyword>
<proteinExistence type="predicted"/>
<evidence type="ECO:0000313" key="2">
    <source>
        <dbReference type="EMBL" id="SDG43214.1"/>
    </source>
</evidence>
<accession>A0A1G7U722</accession>
<evidence type="ECO:0000259" key="1">
    <source>
        <dbReference type="Pfam" id="PF23921"/>
    </source>
</evidence>
<sequence>MPGTTHPLEPLDAARGRLRIRRRRLVDERDAFDRFCCRVETLPTSEAVDVPDAVLAVTTRTERGPSALRTAYDETVTTVPHIDDADASVPTFDDLLTRTTRAELRRAARLTPGLQAAVLDDATAAHERRVDRIGAIDAELATLDRTEAVARDLLAIESSADAATDDGARLASLDRRCRRHAARRRATLANREDAAAPTLSADCYAALDVEDPVLSVLEAVRDLLPRVTGRAD</sequence>